<reference evidence="4 5" key="1">
    <citation type="journal article" date="2013" name="PLoS Genet.">
        <title>The genome and development-dependent transcriptomes of Pyronema confluens: a window into fungal evolution.</title>
        <authorList>
            <person name="Traeger S."/>
            <person name="Altegoer F."/>
            <person name="Freitag M."/>
            <person name="Gabaldon T."/>
            <person name="Kempken F."/>
            <person name="Kumar A."/>
            <person name="Marcet-Houben M."/>
            <person name="Poggeler S."/>
            <person name="Stajich J.E."/>
            <person name="Nowrousian M."/>
        </authorList>
    </citation>
    <scope>NUCLEOTIDE SEQUENCE [LARGE SCALE GENOMIC DNA]</scope>
    <source>
        <strain evidence="5">CBS 100304</strain>
        <tissue evidence="4">Vegetative mycelium</tissue>
    </source>
</reference>
<evidence type="ECO:0000256" key="3">
    <source>
        <dbReference type="SAM" id="MobiDB-lite"/>
    </source>
</evidence>
<dbReference type="Gene3D" id="3.30.1120.90">
    <property type="entry name" value="Nucleosome assembly protein"/>
    <property type="match status" value="1"/>
</dbReference>
<accession>U4L6Z9</accession>
<evidence type="ECO:0000313" key="4">
    <source>
        <dbReference type="EMBL" id="CCX05810.1"/>
    </source>
</evidence>
<dbReference type="AlphaFoldDB" id="U4L6Z9"/>
<dbReference type="eggNOG" id="KOG1508">
    <property type="taxonomic scope" value="Eukaryota"/>
</dbReference>
<dbReference type="GO" id="GO:0006334">
    <property type="term" value="P:nucleosome assembly"/>
    <property type="evidence" value="ECO:0007669"/>
    <property type="project" value="InterPro"/>
</dbReference>
<dbReference type="Proteomes" id="UP000018144">
    <property type="component" value="Unassembled WGS sequence"/>
</dbReference>
<dbReference type="STRING" id="1076935.U4L6Z9"/>
<dbReference type="GO" id="GO:0005634">
    <property type="term" value="C:nucleus"/>
    <property type="evidence" value="ECO:0007669"/>
    <property type="project" value="InterPro"/>
</dbReference>
<dbReference type="InterPro" id="IPR002164">
    <property type="entry name" value="NAP_family"/>
</dbReference>
<dbReference type="InterPro" id="IPR037231">
    <property type="entry name" value="NAP-like_sf"/>
</dbReference>
<comment type="similarity">
    <text evidence="1 2">Belongs to the nucleosome assembly protein (NAP) family.</text>
</comment>
<dbReference type="PANTHER" id="PTHR11875">
    <property type="entry name" value="TESTIS-SPECIFIC Y-ENCODED PROTEIN"/>
    <property type="match status" value="1"/>
</dbReference>
<dbReference type="SUPFAM" id="SSF143113">
    <property type="entry name" value="NAP-like"/>
    <property type="match status" value="1"/>
</dbReference>
<feature type="compositionally biased region" description="Basic and acidic residues" evidence="3">
    <location>
        <begin position="289"/>
        <end position="302"/>
    </location>
</feature>
<dbReference type="Pfam" id="PF00956">
    <property type="entry name" value="NAP"/>
    <property type="match status" value="1"/>
</dbReference>
<protein>
    <submittedName>
        <fullName evidence="4">Similar to Putative nucleosome assembly protein C36B7.08c acc. no. Q9HGN2</fullName>
    </submittedName>
</protein>
<evidence type="ECO:0000256" key="1">
    <source>
        <dbReference type="ARBA" id="ARBA00009947"/>
    </source>
</evidence>
<gene>
    <name evidence="4" type="ORF">PCON_05397</name>
</gene>
<name>U4L6Z9_PYROM</name>
<sequence length="302" mass="33782">MSTEFDNEQITQAFGQLAEIEKEFEQSEVEILRYTTLNQAKLFEKRDAVIAKIKGFWPHVLEDAAGSCGFDEYITPEDAMLLIHVSSIKVTRPNAEKGDPRDIQISVTLDDNDWTPAQTIVKDFTYQSVDGRTVTETGLISKPVEIKWKAGKDLTFGVNKAAIEAFEERVAGNGTYKKGPKEEALLALLMKQPSTFFNWFSYSGVHLALGEEPQDDEEAEKSPVEPFAFGDEIAISFAEDVYPSAVKYFTTSLEDEDEDEDDEDIDIDSDDDDEEDSHANCSGKHGHSHSHDGEPAKKKARK</sequence>
<organism evidence="4 5">
    <name type="scientific">Pyronema omphalodes (strain CBS 100304)</name>
    <name type="common">Pyronema confluens</name>
    <dbReference type="NCBI Taxonomy" id="1076935"/>
    <lineage>
        <taxon>Eukaryota</taxon>
        <taxon>Fungi</taxon>
        <taxon>Dikarya</taxon>
        <taxon>Ascomycota</taxon>
        <taxon>Pezizomycotina</taxon>
        <taxon>Pezizomycetes</taxon>
        <taxon>Pezizales</taxon>
        <taxon>Pyronemataceae</taxon>
        <taxon>Pyronema</taxon>
    </lineage>
</organism>
<evidence type="ECO:0000313" key="5">
    <source>
        <dbReference type="Proteomes" id="UP000018144"/>
    </source>
</evidence>
<dbReference type="OrthoDB" id="19419at2759"/>
<dbReference type="EMBL" id="HF935274">
    <property type="protein sequence ID" value="CCX05810.1"/>
    <property type="molecule type" value="Genomic_DNA"/>
</dbReference>
<feature type="compositionally biased region" description="Acidic residues" evidence="3">
    <location>
        <begin position="253"/>
        <end position="276"/>
    </location>
</feature>
<keyword evidence="5" id="KW-1185">Reference proteome</keyword>
<evidence type="ECO:0000256" key="2">
    <source>
        <dbReference type="RuleBase" id="RU003876"/>
    </source>
</evidence>
<dbReference type="OMA" id="RFTFEFK"/>
<feature type="region of interest" description="Disordered" evidence="3">
    <location>
        <begin position="249"/>
        <end position="302"/>
    </location>
</feature>
<proteinExistence type="inferred from homology"/>